<accession>A0A8H5F977</accession>
<dbReference type="Proteomes" id="UP000567179">
    <property type="component" value="Unassembled WGS sequence"/>
</dbReference>
<comment type="caution">
    <text evidence="1">The sequence shown here is derived from an EMBL/GenBank/DDBJ whole genome shotgun (WGS) entry which is preliminary data.</text>
</comment>
<protein>
    <submittedName>
        <fullName evidence="1">Uncharacterized protein</fullName>
    </submittedName>
</protein>
<evidence type="ECO:0000313" key="1">
    <source>
        <dbReference type="EMBL" id="KAF5328435.1"/>
    </source>
</evidence>
<gene>
    <name evidence="1" type="ORF">D9619_013257</name>
</gene>
<dbReference type="AlphaFoldDB" id="A0A8H5F977"/>
<name>A0A8H5F977_9AGAR</name>
<evidence type="ECO:0000313" key="2">
    <source>
        <dbReference type="Proteomes" id="UP000567179"/>
    </source>
</evidence>
<reference evidence="1 2" key="1">
    <citation type="journal article" date="2020" name="ISME J.">
        <title>Uncovering the hidden diversity of litter-decomposition mechanisms in mushroom-forming fungi.</title>
        <authorList>
            <person name="Floudas D."/>
            <person name="Bentzer J."/>
            <person name="Ahren D."/>
            <person name="Johansson T."/>
            <person name="Persson P."/>
            <person name="Tunlid A."/>
        </authorList>
    </citation>
    <scope>NUCLEOTIDE SEQUENCE [LARGE SCALE GENOMIC DNA]</scope>
    <source>
        <strain evidence="1 2">CBS 101986</strain>
    </source>
</reference>
<proteinExistence type="predicted"/>
<keyword evidence="2" id="KW-1185">Reference proteome</keyword>
<dbReference type="EMBL" id="JAACJJ010000004">
    <property type="protein sequence ID" value="KAF5328435.1"/>
    <property type="molecule type" value="Genomic_DNA"/>
</dbReference>
<sequence length="200" mass="22223">MYEAEPMINLATNYLEVVFPENPLSLSNNPSVYVAVQGVLLARMHERFEYILPTALYDLARTLILSVREFMGSSSNQPASGPLAQTNILQANEADLLPVMSKADKCPTFQDLGDDDFVRLNVLQKHLSNAWDNTLDDILSVKFSHGCGAHCGLTPQHVHLVVKRFMAMKSRTPLDPIIGIKAIIDENLLKPHCRPVVISN</sequence>
<organism evidence="1 2">
    <name type="scientific">Psilocybe cf. subviscida</name>
    <dbReference type="NCBI Taxonomy" id="2480587"/>
    <lineage>
        <taxon>Eukaryota</taxon>
        <taxon>Fungi</taxon>
        <taxon>Dikarya</taxon>
        <taxon>Basidiomycota</taxon>
        <taxon>Agaricomycotina</taxon>
        <taxon>Agaricomycetes</taxon>
        <taxon>Agaricomycetidae</taxon>
        <taxon>Agaricales</taxon>
        <taxon>Agaricineae</taxon>
        <taxon>Strophariaceae</taxon>
        <taxon>Psilocybe</taxon>
    </lineage>
</organism>